<proteinExistence type="predicted"/>
<evidence type="ECO:0000313" key="1">
    <source>
        <dbReference type="EnsemblPlants" id="AVESA.00010b.r2.3AG0408640.1.CDS"/>
    </source>
</evidence>
<keyword evidence="2" id="KW-1185">Reference proteome</keyword>
<organism evidence="1 2">
    <name type="scientific">Avena sativa</name>
    <name type="common">Oat</name>
    <dbReference type="NCBI Taxonomy" id="4498"/>
    <lineage>
        <taxon>Eukaryota</taxon>
        <taxon>Viridiplantae</taxon>
        <taxon>Streptophyta</taxon>
        <taxon>Embryophyta</taxon>
        <taxon>Tracheophyta</taxon>
        <taxon>Spermatophyta</taxon>
        <taxon>Magnoliopsida</taxon>
        <taxon>Liliopsida</taxon>
        <taxon>Poales</taxon>
        <taxon>Poaceae</taxon>
        <taxon>BOP clade</taxon>
        <taxon>Pooideae</taxon>
        <taxon>Poodae</taxon>
        <taxon>Poeae</taxon>
        <taxon>Poeae Chloroplast Group 1 (Aveneae type)</taxon>
        <taxon>Aveninae</taxon>
        <taxon>Avena</taxon>
    </lineage>
</organism>
<name>A0ACD5VEI6_AVESA</name>
<dbReference type="EnsemblPlants" id="AVESA.00010b.r2.3AG0408640.1">
    <property type="protein sequence ID" value="AVESA.00010b.r2.3AG0408640.1.CDS"/>
    <property type="gene ID" value="AVESA.00010b.r2.3AG0408640"/>
</dbReference>
<reference evidence="1" key="2">
    <citation type="submission" date="2025-09" db="UniProtKB">
        <authorList>
            <consortium name="EnsemblPlants"/>
        </authorList>
    </citation>
    <scope>IDENTIFICATION</scope>
</reference>
<evidence type="ECO:0000313" key="2">
    <source>
        <dbReference type="Proteomes" id="UP001732700"/>
    </source>
</evidence>
<protein>
    <submittedName>
        <fullName evidence="1">Uncharacterized protein</fullName>
    </submittedName>
</protein>
<reference evidence="1" key="1">
    <citation type="submission" date="2021-05" db="EMBL/GenBank/DDBJ databases">
        <authorList>
            <person name="Scholz U."/>
            <person name="Mascher M."/>
            <person name="Fiebig A."/>
        </authorList>
    </citation>
    <scope>NUCLEOTIDE SEQUENCE [LARGE SCALE GENOMIC DNA]</scope>
</reference>
<dbReference type="Proteomes" id="UP001732700">
    <property type="component" value="Chromosome 3A"/>
</dbReference>
<sequence length="320" mass="33208">MATDGRDRGSPSSAVLQGDQSAKKPRLDLLSNGSAVKQEVVVHDASGGTFVAEVDGSRVEVTLKMDVSVLHCPLCFSPLRPPVQKCKGGHLACVGCVAQLPGSQCQRCERGGGFDPEPAMDAVVSGARVECPHDGCGRFVPYYEASGHKTACPHAPCSCTELGCTFLAPPSALVAHLAAAHAVPVHRVPYGRPNRIQVAVPDPPRRLLAGDDGGVFLLTVGALGPATVVWVVCVRASACALPRYTVKMWANGPPSTASASASNRKTDTVLADVEAMGTATPGAVALEDLSSYLVVPPCYLVGAAGCKELLLHIRIEKNAS</sequence>
<accession>A0ACD5VEI6</accession>